<sequence length="94" mass="10815">MDKKGNKGERNKYSDFVPVEKMHNEVIPEDFPEGPYGSPINRRLGKSTPFGKDQHAISNFANENKELHEDLPRQYPGAHPPHDDKEVDSERPLY</sequence>
<dbReference type="RefSeq" id="WP_116554359.1">
    <property type="nucleotide sequence ID" value="NZ_QCZG01000013.1"/>
</dbReference>
<evidence type="ECO:0008006" key="4">
    <source>
        <dbReference type="Google" id="ProtNLM"/>
    </source>
</evidence>
<dbReference type="Proteomes" id="UP000245998">
    <property type="component" value="Unassembled WGS sequence"/>
</dbReference>
<gene>
    <name evidence="2" type="ORF">DCC39_07920</name>
</gene>
<feature type="region of interest" description="Disordered" evidence="1">
    <location>
        <begin position="25"/>
        <end position="94"/>
    </location>
</feature>
<dbReference type="AlphaFoldDB" id="A0A2U1K3B3"/>
<protein>
    <recommendedName>
        <fullName evidence="4">Cytosolic protein</fullName>
    </recommendedName>
</protein>
<reference evidence="2 3" key="1">
    <citation type="submission" date="2018-04" db="EMBL/GenBank/DDBJ databases">
        <title>Camelliibacillus theae gen. nov., sp. nov., isolated from Pu'er tea.</title>
        <authorList>
            <person name="Niu L."/>
        </authorList>
    </citation>
    <scope>NUCLEOTIDE SEQUENCE [LARGE SCALE GENOMIC DNA]</scope>
    <source>
        <strain evidence="2 3">T8</strain>
    </source>
</reference>
<comment type="caution">
    <text evidence="2">The sequence shown here is derived from an EMBL/GenBank/DDBJ whole genome shotgun (WGS) entry which is preliminary data.</text>
</comment>
<dbReference type="OrthoDB" id="2376226at2"/>
<keyword evidence="3" id="KW-1185">Reference proteome</keyword>
<feature type="compositionally biased region" description="Basic and acidic residues" evidence="1">
    <location>
        <begin position="63"/>
        <end position="72"/>
    </location>
</feature>
<evidence type="ECO:0000313" key="3">
    <source>
        <dbReference type="Proteomes" id="UP000245998"/>
    </source>
</evidence>
<evidence type="ECO:0000313" key="2">
    <source>
        <dbReference type="EMBL" id="PWA12001.1"/>
    </source>
</evidence>
<name>A0A2U1K3B3_9BACI</name>
<organism evidence="2 3">
    <name type="scientific">Pueribacillus theae</name>
    <dbReference type="NCBI Taxonomy" id="2171751"/>
    <lineage>
        <taxon>Bacteria</taxon>
        <taxon>Bacillati</taxon>
        <taxon>Bacillota</taxon>
        <taxon>Bacilli</taxon>
        <taxon>Bacillales</taxon>
        <taxon>Bacillaceae</taxon>
        <taxon>Pueribacillus</taxon>
    </lineage>
</organism>
<accession>A0A2U1K3B3</accession>
<evidence type="ECO:0000256" key="1">
    <source>
        <dbReference type="SAM" id="MobiDB-lite"/>
    </source>
</evidence>
<dbReference type="EMBL" id="QCZG01000013">
    <property type="protein sequence ID" value="PWA12001.1"/>
    <property type="molecule type" value="Genomic_DNA"/>
</dbReference>
<feature type="compositionally biased region" description="Basic and acidic residues" evidence="1">
    <location>
        <begin position="80"/>
        <end position="94"/>
    </location>
</feature>
<proteinExistence type="predicted"/>